<dbReference type="EMBL" id="CAXHTA020000012">
    <property type="protein sequence ID" value="CAL5225336.1"/>
    <property type="molecule type" value="Genomic_DNA"/>
</dbReference>
<evidence type="ECO:0000313" key="3">
    <source>
        <dbReference type="Proteomes" id="UP001497392"/>
    </source>
</evidence>
<feature type="region of interest" description="Disordered" evidence="1">
    <location>
        <begin position="49"/>
        <end position="190"/>
    </location>
</feature>
<feature type="compositionally biased region" description="Basic residues" evidence="1">
    <location>
        <begin position="113"/>
        <end position="134"/>
    </location>
</feature>
<feature type="compositionally biased region" description="Pro residues" evidence="1">
    <location>
        <begin position="92"/>
        <end position="110"/>
    </location>
</feature>
<accession>A0ABP1G241</accession>
<gene>
    <name evidence="2" type="primary">g8139</name>
    <name evidence="2" type="ORF">VP750_LOCUS6995</name>
</gene>
<evidence type="ECO:0000256" key="1">
    <source>
        <dbReference type="SAM" id="MobiDB-lite"/>
    </source>
</evidence>
<evidence type="ECO:0000313" key="2">
    <source>
        <dbReference type="EMBL" id="CAL5225336.1"/>
    </source>
</evidence>
<feature type="compositionally biased region" description="Basic and acidic residues" evidence="1">
    <location>
        <begin position="61"/>
        <end position="86"/>
    </location>
</feature>
<sequence length="204" mass="22349">MNSVDTSAKTVAARPGESTAAKKKPLNDKQLETLARARQKAAEVRKVRAAEKQKQIGLQKELQDIERRKLEKAVADARDAPVEEPKVLTQEPSPPPPLPEDDPPPPPPSPTKAKSKSVAKKRAAPKKNPAPKKVRFTEEDGDAGGARGRLDPPKRPKFRAPRPTAADLAAWHHHTNPPADPNQVRRDAAREHKAKYIAKALYGL</sequence>
<proteinExistence type="predicted"/>
<keyword evidence="3" id="KW-1185">Reference proteome</keyword>
<protein>
    <submittedName>
        <fullName evidence="2">G8139 protein</fullName>
    </submittedName>
</protein>
<reference evidence="2 3" key="1">
    <citation type="submission" date="2024-06" db="EMBL/GenBank/DDBJ databases">
        <authorList>
            <person name="Kraege A."/>
            <person name="Thomma B."/>
        </authorList>
    </citation>
    <scope>NUCLEOTIDE SEQUENCE [LARGE SCALE GENOMIC DNA]</scope>
</reference>
<organism evidence="2 3">
    <name type="scientific">Coccomyxa viridis</name>
    <dbReference type="NCBI Taxonomy" id="1274662"/>
    <lineage>
        <taxon>Eukaryota</taxon>
        <taxon>Viridiplantae</taxon>
        <taxon>Chlorophyta</taxon>
        <taxon>core chlorophytes</taxon>
        <taxon>Trebouxiophyceae</taxon>
        <taxon>Trebouxiophyceae incertae sedis</taxon>
        <taxon>Coccomyxaceae</taxon>
        <taxon>Coccomyxa</taxon>
    </lineage>
</organism>
<feature type="region of interest" description="Disordered" evidence="1">
    <location>
        <begin position="1"/>
        <end position="30"/>
    </location>
</feature>
<name>A0ABP1G241_9CHLO</name>
<dbReference type="Proteomes" id="UP001497392">
    <property type="component" value="Unassembled WGS sequence"/>
</dbReference>
<comment type="caution">
    <text evidence="2">The sequence shown here is derived from an EMBL/GenBank/DDBJ whole genome shotgun (WGS) entry which is preliminary data.</text>
</comment>